<sequence length="127" mass="14075">MSGAGPCSRRFHVTLRLRVADLIPYHAHCSPLTSQPQPASPQSPITLTQAVAEDGWEWHSGAELFIGRVTVGSRRKSFRNALLFWPVSAVSWLRGGERRRGGHNPLMWTGEARVMRAPSESMSHSSD</sequence>
<organism evidence="1 2">
    <name type="scientific">Portunus trituberculatus</name>
    <name type="common">Swimming crab</name>
    <name type="synonym">Neptunus trituberculatus</name>
    <dbReference type="NCBI Taxonomy" id="210409"/>
    <lineage>
        <taxon>Eukaryota</taxon>
        <taxon>Metazoa</taxon>
        <taxon>Ecdysozoa</taxon>
        <taxon>Arthropoda</taxon>
        <taxon>Crustacea</taxon>
        <taxon>Multicrustacea</taxon>
        <taxon>Malacostraca</taxon>
        <taxon>Eumalacostraca</taxon>
        <taxon>Eucarida</taxon>
        <taxon>Decapoda</taxon>
        <taxon>Pleocyemata</taxon>
        <taxon>Brachyura</taxon>
        <taxon>Eubrachyura</taxon>
        <taxon>Portunoidea</taxon>
        <taxon>Portunidae</taxon>
        <taxon>Portuninae</taxon>
        <taxon>Portunus</taxon>
    </lineage>
</organism>
<dbReference type="EMBL" id="VSRR010007082">
    <property type="protein sequence ID" value="MPC46178.1"/>
    <property type="molecule type" value="Genomic_DNA"/>
</dbReference>
<dbReference type="Proteomes" id="UP000324222">
    <property type="component" value="Unassembled WGS sequence"/>
</dbReference>
<name>A0A5B7FMG2_PORTR</name>
<dbReference type="AlphaFoldDB" id="A0A5B7FMG2"/>
<proteinExistence type="predicted"/>
<evidence type="ECO:0000313" key="1">
    <source>
        <dbReference type="EMBL" id="MPC46178.1"/>
    </source>
</evidence>
<protein>
    <submittedName>
        <fullName evidence="1">Uncharacterized protein</fullName>
    </submittedName>
</protein>
<keyword evidence="2" id="KW-1185">Reference proteome</keyword>
<reference evidence="1 2" key="1">
    <citation type="submission" date="2019-05" db="EMBL/GenBank/DDBJ databases">
        <title>Another draft genome of Portunus trituberculatus and its Hox gene families provides insights of decapod evolution.</title>
        <authorList>
            <person name="Jeong J.-H."/>
            <person name="Song I."/>
            <person name="Kim S."/>
            <person name="Choi T."/>
            <person name="Kim D."/>
            <person name="Ryu S."/>
            <person name="Kim W."/>
        </authorList>
    </citation>
    <scope>NUCLEOTIDE SEQUENCE [LARGE SCALE GENOMIC DNA]</scope>
    <source>
        <tissue evidence="1">Muscle</tissue>
    </source>
</reference>
<comment type="caution">
    <text evidence="1">The sequence shown here is derived from an EMBL/GenBank/DDBJ whole genome shotgun (WGS) entry which is preliminary data.</text>
</comment>
<accession>A0A5B7FMG2</accession>
<evidence type="ECO:0000313" key="2">
    <source>
        <dbReference type="Proteomes" id="UP000324222"/>
    </source>
</evidence>
<gene>
    <name evidence="1" type="ORF">E2C01_039887</name>
</gene>